<gene>
    <name evidence="2" type="ORF">SSE37_14889</name>
</gene>
<name>A3K8R1_SAGS3</name>
<feature type="transmembrane region" description="Helical" evidence="1">
    <location>
        <begin position="54"/>
        <end position="76"/>
    </location>
</feature>
<feature type="transmembrane region" description="Helical" evidence="1">
    <location>
        <begin position="20"/>
        <end position="42"/>
    </location>
</feature>
<dbReference type="eggNOG" id="ENOG50330P3">
    <property type="taxonomic scope" value="Bacteria"/>
</dbReference>
<dbReference type="RefSeq" id="WP_005862518.1">
    <property type="nucleotide sequence ID" value="NZ_AAYA01000015.1"/>
</dbReference>
<evidence type="ECO:0000313" key="2">
    <source>
        <dbReference type="EMBL" id="EBA06499.1"/>
    </source>
</evidence>
<evidence type="ECO:0000313" key="3">
    <source>
        <dbReference type="Proteomes" id="UP000005713"/>
    </source>
</evidence>
<dbReference type="AlphaFoldDB" id="A3K8R1"/>
<feature type="transmembrane region" description="Helical" evidence="1">
    <location>
        <begin position="104"/>
        <end position="125"/>
    </location>
</feature>
<keyword evidence="1" id="KW-1133">Transmembrane helix</keyword>
<dbReference type="EMBL" id="AAYA01000015">
    <property type="protein sequence ID" value="EBA06499.1"/>
    <property type="molecule type" value="Genomic_DNA"/>
</dbReference>
<proteinExistence type="predicted"/>
<dbReference type="OrthoDB" id="7264282at2"/>
<keyword evidence="1" id="KW-0812">Transmembrane</keyword>
<evidence type="ECO:0000256" key="1">
    <source>
        <dbReference type="SAM" id="Phobius"/>
    </source>
</evidence>
<protein>
    <submittedName>
        <fullName evidence="2">Uncharacterized protein</fullName>
    </submittedName>
</protein>
<keyword evidence="3" id="KW-1185">Reference proteome</keyword>
<accession>A3K8R1</accession>
<sequence>MKHPTRPRAPRLIDDGSLWIVIAAPSIWAAHFLISYWVAAIWCAKIGGSLLDVRWIIAALGLASIALIGLLALVAVRRYGGTLIIFEEITEDSRPARERFMGHVSLLLCILSAVAVGFTVIPGLVMQTC</sequence>
<dbReference type="Proteomes" id="UP000005713">
    <property type="component" value="Unassembled WGS sequence"/>
</dbReference>
<organism evidence="2 3">
    <name type="scientific">Sagittula stellata (strain ATCC 700073 / DSM 11524 / E-37)</name>
    <dbReference type="NCBI Taxonomy" id="388399"/>
    <lineage>
        <taxon>Bacteria</taxon>
        <taxon>Pseudomonadati</taxon>
        <taxon>Pseudomonadota</taxon>
        <taxon>Alphaproteobacteria</taxon>
        <taxon>Rhodobacterales</taxon>
        <taxon>Roseobacteraceae</taxon>
        <taxon>Sagittula</taxon>
    </lineage>
</organism>
<comment type="caution">
    <text evidence="2">The sequence shown here is derived from an EMBL/GenBank/DDBJ whole genome shotgun (WGS) entry which is preliminary data.</text>
</comment>
<reference evidence="2 3" key="1">
    <citation type="submission" date="2006-06" db="EMBL/GenBank/DDBJ databases">
        <authorList>
            <person name="Moran M.A."/>
            <person name="Ferriera S."/>
            <person name="Johnson J."/>
            <person name="Kravitz S."/>
            <person name="Beeson K."/>
            <person name="Sutton G."/>
            <person name="Rogers Y.-H."/>
            <person name="Friedman R."/>
            <person name="Frazier M."/>
            <person name="Venter J.C."/>
        </authorList>
    </citation>
    <scope>NUCLEOTIDE SEQUENCE [LARGE SCALE GENOMIC DNA]</scope>
    <source>
        <strain evidence="2 3">E-37</strain>
    </source>
</reference>
<keyword evidence="1" id="KW-0472">Membrane</keyword>